<evidence type="ECO:0000313" key="1">
    <source>
        <dbReference type="EMBL" id="CAG9762524.1"/>
    </source>
</evidence>
<accession>A0A9N9MFB1</accession>
<organism evidence="1 2">
    <name type="scientific">Ceutorhynchus assimilis</name>
    <name type="common">cabbage seed weevil</name>
    <dbReference type="NCBI Taxonomy" id="467358"/>
    <lineage>
        <taxon>Eukaryota</taxon>
        <taxon>Metazoa</taxon>
        <taxon>Ecdysozoa</taxon>
        <taxon>Arthropoda</taxon>
        <taxon>Hexapoda</taxon>
        <taxon>Insecta</taxon>
        <taxon>Pterygota</taxon>
        <taxon>Neoptera</taxon>
        <taxon>Endopterygota</taxon>
        <taxon>Coleoptera</taxon>
        <taxon>Polyphaga</taxon>
        <taxon>Cucujiformia</taxon>
        <taxon>Curculionidae</taxon>
        <taxon>Ceutorhynchinae</taxon>
        <taxon>Ceutorhynchus</taxon>
    </lineage>
</organism>
<proteinExistence type="predicted"/>
<sequence>MKNKKQLYKHYYDRTTSRRDYFQAGDNVVVKEKKKQWSPVVNKLQEPRPYIVEKGNGDKVRRNSFHLRPSLNEPMIRPNGVPEDRPMTNLSNLRGKETLNYSSETLPHVTPTHIQAKSKRLVKVPLYFKDFEMY</sequence>
<dbReference type="AlphaFoldDB" id="A0A9N9MFB1"/>
<name>A0A9N9MFB1_9CUCU</name>
<keyword evidence="2" id="KW-1185">Reference proteome</keyword>
<gene>
    <name evidence="1" type="ORF">CEUTPL_LOCUS3203</name>
</gene>
<dbReference type="Proteomes" id="UP001152799">
    <property type="component" value="Chromosome 11"/>
</dbReference>
<dbReference type="OrthoDB" id="6779400at2759"/>
<dbReference type="EMBL" id="OU892287">
    <property type="protein sequence ID" value="CAG9762524.1"/>
    <property type="molecule type" value="Genomic_DNA"/>
</dbReference>
<reference evidence="1" key="1">
    <citation type="submission" date="2022-01" db="EMBL/GenBank/DDBJ databases">
        <authorList>
            <person name="King R."/>
        </authorList>
    </citation>
    <scope>NUCLEOTIDE SEQUENCE</scope>
</reference>
<evidence type="ECO:0000313" key="2">
    <source>
        <dbReference type="Proteomes" id="UP001152799"/>
    </source>
</evidence>
<protein>
    <submittedName>
        <fullName evidence="1">Uncharacterized protein</fullName>
    </submittedName>
</protein>